<reference evidence="1 2" key="1">
    <citation type="submission" date="2018-11" db="EMBL/GenBank/DDBJ databases">
        <authorList>
            <person name="Li F."/>
        </authorList>
    </citation>
    <scope>NUCLEOTIDE SEQUENCE [LARGE SCALE GENOMIC DNA]</scope>
    <source>
        <strain evidence="1 2">YS17T</strain>
    </source>
</reference>
<sequence length="57" mass="6255">MMQGRDDDIDTAVDKVAALADKATSGKYSSKIDEAAARLKEAARTMNDEDEDNPPRR</sequence>
<comment type="caution">
    <text evidence="1">The sequence shown here is derived from an EMBL/GenBank/DDBJ whole genome shotgun (WGS) entry which is preliminary data.</text>
</comment>
<dbReference type="Pfam" id="PF14013">
    <property type="entry name" value="MT0933_antitox"/>
    <property type="match status" value="1"/>
</dbReference>
<accession>A0A3N6YYR9</accession>
<gene>
    <name evidence="1" type="ORF">EHW97_11875</name>
</gene>
<dbReference type="EMBL" id="RQJX01000016">
    <property type="protein sequence ID" value="RQN02931.1"/>
    <property type="molecule type" value="Genomic_DNA"/>
</dbReference>
<dbReference type="AlphaFoldDB" id="A0A3N6YYR9"/>
<protein>
    <submittedName>
        <fullName evidence="1">Antitoxin</fullName>
    </submittedName>
</protein>
<name>A0A3N6YYR9_9ACTN</name>
<keyword evidence="2" id="KW-1185">Reference proteome</keyword>
<organism evidence="1 2">
    <name type="scientific">Aeromicrobium camelliae</name>
    <dbReference type="NCBI Taxonomy" id="1538144"/>
    <lineage>
        <taxon>Bacteria</taxon>
        <taxon>Bacillati</taxon>
        <taxon>Actinomycetota</taxon>
        <taxon>Actinomycetes</taxon>
        <taxon>Propionibacteriales</taxon>
        <taxon>Nocardioidaceae</taxon>
        <taxon>Aeromicrobium</taxon>
    </lineage>
</organism>
<proteinExistence type="predicted"/>
<dbReference type="InterPro" id="IPR028037">
    <property type="entry name" value="Antitoxin_Rv0909/MT0933"/>
</dbReference>
<evidence type="ECO:0000313" key="2">
    <source>
        <dbReference type="Proteomes" id="UP000275225"/>
    </source>
</evidence>
<dbReference type="Proteomes" id="UP000275225">
    <property type="component" value="Unassembled WGS sequence"/>
</dbReference>
<evidence type="ECO:0000313" key="1">
    <source>
        <dbReference type="EMBL" id="RQN02931.1"/>
    </source>
</evidence>